<keyword evidence="1" id="KW-0812">Transmembrane</keyword>
<keyword evidence="1" id="KW-0472">Membrane</keyword>
<proteinExistence type="predicted"/>
<dbReference type="GO" id="GO:0140359">
    <property type="term" value="F:ABC-type transporter activity"/>
    <property type="evidence" value="ECO:0007669"/>
    <property type="project" value="InterPro"/>
</dbReference>
<accession>A0A848M491</accession>
<reference evidence="2 3" key="1">
    <citation type="submission" date="2020-04" db="EMBL/GenBank/DDBJ databases">
        <title>Paenibacillus algicola sp. nov., a novel marine bacterium producing alginate lyase.</title>
        <authorList>
            <person name="Huang H."/>
        </authorList>
    </citation>
    <scope>NUCLEOTIDE SEQUENCE [LARGE SCALE GENOMIC DNA]</scope>
    <source>
        <strain evidence="2 3">L7-75</strain>
    </source>
</reference>
<feature type="transmembrane region" description="Helical" evidence="1">
    <location>
        <begin position="182"/>
        <end position="205"/>
    </location>
</feature>
<dbReference type="PANTHER" id="PTHR43471">
    <property type="entry name" value="ABC TRANSPORTER PERMEASE"/>
    <property type="match status" value="1"/>
</dbReference>
<feature type="transmembrane region" description="Helical" evidence="1">
    <location>
        <begin position="148"/>
        <end position="170"/>
    </location>
</feature>
<evidence type="ECO:0000313" key="3">
    <source>
        <dbReference type="Proteomes" id="UP000565468"/>
    </source>
</evidence>
<protein>
    <submittedName>
        <fullName evidence="2">ABC transporter permease subunit</fullName>
    </submittedName>
</protein>
<evidence type="ECO:0000256" key="1">
    <source>
        <dbReference type="SAM" id="Phobius"/>
    </source>
</evidence>
<name>A0A848M491_PAELE</name>
<feature type="transmembrane region" description="Helical" evidence="1">
    <location>
        <begin position="31"/>
        <end position="49"/>
    </location>
</feature>
<evidence type="ECO:0000313" key="2">
    <source>
        <dbReference type="EMBL" id="NMO94484.1"/>
    </source>
</evidence>
<dbReference type="EMBL" id="JABBPN010000001">
    <property type="protein sequence ID" value="NMO94484.1"/>
    <property type="molecule type" value="Genomic_DNA"/>
</dbReference>
<dbReference type="PANTHER" id="PTHR43471:SF1">
    <property type="entry name" value="ABC TRANSPORTER PERMEASE PROTEIN NOSY-RELATED"/>
    <property type="match status" value="1"/>
</dbReference>
<keyword evidence="1" id="KW-1133">Transmembrane helix</keyword>
<dbReference type="AlphaFoldDB" id="A0A848M491"/>
<feature type="transmembrane region" description="Helical" evidence="1">
    <location>
        <begin position="116"/>
        <end position="136"/>
    </location>
</feature>
<gene>
    <name evidence="2" type="ORF">HII30_01615</name>
</gene>
<sequence length="284" mass="31727">MNNTSGEDFLSLRAIQTIAGREIKLGFRNPWSYSFMGLFILFSLALLLIQQQQGLQDYSGTTSAMINLILYLLPLMTLLLGSFSIAAEKEEGGWQLLSTYPIRAAGYVLGKYIGTLYVLLIIVAAGFGISGLISAFTSQSYTWKTYSLFIVFSCCLVLFFLALSLLIGVLCRNRWQALTVSVSVWFFLVLGWPTLLIALLGVLAYPLIKPMLMIMVFLNPAELSRLFLVIKLGGGSVLGPEYYRWVNWMHQPEGTLTFLAAGLLWIVLLLTAASWILQRRRTHA</sequence>
<keyword evidence="3" id="KW-1185">Reference proteome</keyword>
<feature type="transmembrane region" description="Helical" evidence="1">
    <location>
        <begin position="255"/>
        <end position="277"/>
    </location>
</feature>
<dbReference type="Proteomes" id="UP000565468">
    <property type="component" value="Unassembled WGS sequence"/>
</dbReference>
<dbReference type="Pfam" id="PF12679">
    <property type="entry name" value="ABC2_membrane_2"/>
    <property type="match status" value="1"/>
</dbReference>
<organism evidence="2 3">
    <name type="scientific">Paenibacillus lemnae</name>
    <dbReference type="NCBI Taxonomy" id="1330551"/>
    <lineage>
        <taxon>Bacteria</taxon>
        <taxon>Bacillati</taxon>
        <taxon>Bacillota</taxon>
        <taxon>Bacilli</taxon>
        <taxon>Bacillales</taxon>
        <taxon>Paenibacillaceae</taxon>
        <taxon>Paenibacillus</taxon>
    </lineage>
</organism>
<feature type="transmembrane region" description="Helical" evidence="1">
    <location>
        <begin position="69"/>
        <end position="87"/>
    </location>
</feature>
<dbReference type="RefSeq" id="WP_169503265.1">
    <property type="nucleotide sequence ID" value="NZ_JABBPN010000001.1"/>
</dbReference>
<comment type="caution">
    <text evidence="2">The sequence shown here is derived from an EMBL/GenBank/DDBJ whole genome shotgun (WGS) entry which is preliminary data.</text>
</comment>
<dbReference type="GO" id="GO:0005886">
    <property type="term" value="C:plasma membrane"/>
    <property type="evidence" value="ECO:0007669"/>
    <property type="project" value="UniProtKB-SubCell"/>
</dbReference>